<protein>
    <submittedName>
        <fullName evidence="1">Uncharacterized protein</fullName>
    </submittedName>
</protein>
<reference evidence="1" key="1">
    <citation type="journal article" date="2015" name="Nature">
        <title>Complex archaea that bridge the gap between prokaryotes and eukaryotes.</title>
        <authorList>
            <person name="Spang A."/>
            <person name="Saw J.H."/>
            <person name="Jorgensen S.L."/>
            <person name="Zaremba-Niedzwiedzka K."/>
            <person name="Martijn J."/>
            <person name="Lind A.E."/>
            <person name="van Eijk R."/>
            <person name="Schleper C."/>
            <person name="Guy L."/>
            <person name="Ettema T.J."/>
        </authorList>
    </citation>
    <scope>NUCLEOTIDE SEQUENCE</scope>
</reference>
<comment type="caution">
    <text evidence="1">The sequence shown here is derived from an EMBL/GenBank/DDBJ whole genome shotgun (WGS) entry which is preliminary data.</text>
</comment>
<organism evidence="1">
    <name type="scientific">marine sediment metagenome</name>
    <dbReference type="NCBI Taxonomy" id="412755"/>
    <lineage>
        <taxon>unclassified sequences</taxon>
        <taxon>metagenomes</taxon>
        <taxon>ecological metagenomes</taxon>
    </lineage>
</organism>
<accession>A0A0F9F0K8</accession>
<sequence>METKAVRKQQEEAITRLRETLKPGDTVYTILRHVSRSGMSRSISVVQVGQDGGVFDWTWAVAHAIGERIDEKHDGVKMSGCGMDMGFETVYRLSWKLFPDGFDCIGEKCPAADHSNRVQPPEGTCLDHVKRGGGICHDRNCKPWHHEKHQGAYALKQRWI</sequence>
<evidence type="ECO:0000313" key="1">
    <source>
        <dbReference type="EMBL" id="KKL79839.1"/>
    </source>
</evidence>
<gene>
    <name evidence="1" type="ORF">LCGC14_2010830</name>
</gene>
<dbReference type="AlphaFoldDB" id="A0A0F9F0K8"/>
<proteinExistence type="predicted"/>
<name>A0A0F9F0K8_9ZZZZ</name>
<dbReference type="EMBL" id="LAZR01023050">
    <property type="protein sequence ID" value="KKL79839.1"/>
    <property type="molecule type" value="Genomic_DNA"/>
</dbReference>